<dbReference type="CDD" id="cd20305">
    <property type="entry name" value="cupin_OxDC_C"/>
    <property type="match status" value="1"/>
</dbReference>
<feature type="region of interest" description="Disordered" evidence="4">
    <location>
        <begin position="25"/>
        <end position="59"/>
    </location>
</feature>
<feature type="binding site" evidence="3">
    <location>
        <position position="353"/>
    </location>
    <ligand>
        <name>Mn(2+)</name>
        <dbReference type="ChEBI" id="CHEBI:29035"/>
        <label>2</label>
    </ligand>
</feature>
<dbReference type="GeneID" id="28831576"/>
<dbReference type="InParanoid" id="A0A194XMA1"/>
<dbReference type="PANTHER" id="PTHR35848:SF9">
    <property type="entry name" value="SLL1358 PROTEIN"/>
    <property type="match status" value="1"/>
</dbReference>
<keyword evidence="1 3" id="KW-0479">Metal-binding</keyword>
<feature type="binding site" evidence="3">
    <location>
        <position position="128"/>
    </location>
    <ligand>
        <name>Mn(2+)</name>
        <dbReference type="ChEBI" id="CHEBI:29035"/>
        <label>1</label>
    </ligand>
</feature>
<feature type="binding site" evidence="3">
    <location>
        <position position="309"/>
    </location>
    <ligand>
        <name>Mn(2+)</name>
        <dbReference type="ChEBI" id="CHEBI:29035"/>
        <label>2</label>
    </ligand>
</feature>
<reference evidence="7 8" key="1">
    <citation type="submission" date="2015-10" db="EMBL/GenBank/DDBJ databases">
        <title>Full genome of DAOMC 229536 Phialocephala scopiformis, a fungal endophyte of spruce producing the potent anti-insectan compound rugulosin.</title>
        <authorList>
            <consortium name="DOE Joint Genome Institute"/>
            <person name="Walker A.K."/>
            <person name="Frasz S.L."/>
            <person name="Seifert K.A."/>
            <person name="Miller J.D."/>
            <person name="Mondo S.J."/>
            <person name="Labutti K."/>
            <person name="Lipzen A."/>
            <person name="Dockter R."/>
            <person name="Kennedy M."/>
            <person name="Grigoriev I.V."/>
            <person name="Spatafora J.W."/>
        </authorList>
    </citation>
    <scope>NUCLEOTIDE SEQUENCE [LARGE SCALE GENOMIC DNA]</scope>
    <source>
        <strain evidence="7 8">CBS 120377</strain>
    </source>
</reference>
<evidence type="ECO:0000313" key="8">
    <source>
        <dbReference type="Proteomes" id="UP000070700"/>
    </source>
</evidence>
<evidence type="ECO:0000256" key="3">
    <source>
        <dbReference type="PIRSR" id="PIRSR617774-2"/>
    </source>
</evidence>
<feature type="active site" description="Proton donor" evidence="2">
    <location>
        <position position="367"/>
    </location>
</feature>
<dbReference type="InterPro" id="IPR006045">
    <property type="entry name" value="Cupin_1"/>
</dbReference>
<keyword evidence="5" id="KW-0732">Signal</keyword>
<dbReference type="Proteomes" id="UP000070700">
    <property type="component" value="Unassembled WGS sequence"/>
</dbReference>
<dbReference type="KEGG" id="psco:LY89DRAFT_770501"/>
<accession>A0A194XMA1</accession>
<dbReference type="GO" id="GO:0046872">
    <property type="term" value="F:metal ion binding"/>
    <property type="evidence" value="ECO:0007669"/>
    <property type="project" value="UniProtKB-KW"/>
</dbReference>
<comment type="cofactor">
    <cofactor evidence="3">
        <name>Mn(2+)</name>
        <dbReference type="ChEBI" id="CHEBI:29035"/>
    </cofactor>
    <text evidence="3">Binds 2 manganese ions per subunit.</text>
</comment>
<dbReference type="SMART" id="SM00835">
    <property type="entry name" value="Cupin_1"/>
    <property type="match status" value="2"/>
</dbReference>
<feature type="chain" id="PRO_5008268393" evidence="5">
    <location>
        <begin position="19"/>
        <end position="416"/>
    </location>
</feature>
<dbReference type="PANTHER" id="PTHR35848">
    <property type="entry name" value="OXALATE-BINDING PROTEIN"/>
    <property type="match status" value="1"/>
</dbReference>
<dbReference type="STRING" id="149040.A0A194XMA1"/>
<feature type="binding site" evidence="3">
    <location>
        <position position="134"/>
    </location>
    <ligand>
        <name>Mn(2+)</name>
        <dbReference type="ChEBI" id="CHEBI:29035"/>
        <label>1</label>
    </ligand>
</feature>
<dbReference type="SUPFAM" id="SSF51182">
    <property type="entry name" value="RmlC-like cupins"/>
    <property type="match status" value="1"/>
</dbReference>
<dbReference type="RefSeq" id="XP_018075606.1">
    <property type="nucleotide sequence ID" value="XM_018221850.1"/>
</dbReference>
<evidence type="ECO:0000256" key="5">
    <source>
        <dbReference type="SAM" id="SignalP"/>
    </source>
</evidence>
<feature type="binding site" evidence="3">
    <location>
        <position position="130"/>
    </location>
    <ligand>
        <name>Mn(2+)</name>
        <dbReference type="ChEBI" id="CHEBI:29035"/>
        <label>1</label>
    </ligand>
</feature>
<dbReference type="InterPro" id="IPR051610">
    <property type="entry name" value="GPI/OXD"/>
</dbReference>
<dbReference type="Pfam" id="PF00190">
    <property type="entry name" value="Cupin_1"/>
    <property type="match status" value="2"/>
</dbReference>
<dbReference type="InterPro" id="IPR011051">
    <property type="entry name" value="RmlC_Cupin_sf"/>
</dbReference>
<organism evidence="7 8">
    <name type="scientific">Mollisia scopiformis</name>
    <name type="common">Conifer needle endophyte fungus</name>
    <name type="synonym">Phialocephala scopiformis</name>
    <dbReference type="NCBI Taxonomy" id="149040"/>
    <lineage>
        <taxon>Eukaryota</taxon>
        <taxon>Fungi</taxon>
        <taxon>Dikarya</taxon>
        <taxon>Ascomycota</taxon>
        <taxon>Pezizomycotina</taxon>
        <taxon>Leotiomycetes</taxon>
        <taxon>Helotiales</taxon>
        <taxon>Mollisiaceae</taxon>
        <taxon>Mollisia</taxon>
    </lineage>
</organism>
<evidence type="ECO:0000259" key="6">
    <source>
        <dbReference type="SMART" id="SM00835"/>
    </source>
</evidence>
<dbReference type="OrthoDB" id="10263073at2759"/>
<evidence type="ECO:0000256" key="2">
    <source>
        <dbReference type="PIRSR" id="PIRSR617774-1"/>
    </source>
</evidence>
<proteinExistence type="predicted"/>
<keyword evidence="8" id="KW-1185">Reference proteome</keyword>
<evidence type="ECO:0000256" key="1">
    <source>
        <dbReference type="ARBA" id="ARBA00022723"/>
    </source>
</evidence>
<protein>
    <submittedName>
        <fullName evidence="7">Bicupin, oxalate decarboxylase/oxidase</fullName>
    </submittedName>
</protein>
<feature type="binding site" evidence="3">
    <location>
        <position position="314"/>
    </location>
    <ligand>
        <name>Mn(2+)</name>
        <dbReference type="ChEBI" id="CHEBI:29035"/>
        <label>2</label>
    </ligand>
</feature>
<feature type="domain" description="Cupin type-1" evidence="6">
    <location>
        <begin position="261"/>
        <end position="403"/>
    </location>
</feature>
<dbReference type="InterPro" id="IPR017774">
    <property type="entry name" value="Bicupin_oxalate_deCO2ase/Oxase"/>
</dbReference>
<evidence type="ECO:0000313" key="7">
    <source>
        <dbReference type="EMBL" id="KUJ21251.1"/>
    </source>
</evidence>
<dbReference type="NCBIfam" id="TIGR03404">
    <property type="entry name" value="bicupin_oxalic"/>
    <property type="match status" value="1"/>
</dbReference>
<dbReference type="GO" id="GO:0033609">
    <property type="term" value="P:oxalate metabolic process"/>
    <property type="evidence" value="ECO:0007669"/>
    <property type="project" value="InterPro"/>
</dbReference>
<dbReference type="CDD" id="cd20304">
    <property type="entry name" value="cupin_OxDC_N"/>
    <property type="match status" value="1"/>
</dbReference>
<sequence>MWFPNAVALLSAAVAVSSTPVTESGAHALEKRSGPQFAQGEPIDGSGKGGPILGGTNHQLDIQNPDNLGAHTTDNGLLPNLKWSFSESKTRIFNGGWTREQIISDLPASTDIAGAQQHLEKGASRELHWHRVAEWGYLYSGSVLLSAVDENGDYQVDKLEVGDIWYFPKGSAHTVQGLDDDNEYLLVFDDGNFEASGTTFMVDDWIAHTPKSILAQNFGVNESIFSTIPTPDPYILNGTVSNVNTTGPGSGLYGNSSYVFHHSQKEVVSVPGGGGNLSIVDSRNFPIATTIAAAIVSLEPGGLRELHWHPNAQEWLYFHQGQAQATVFIGGANARTFDFTAGDTAVFPDNSGHYIKNIGTENLVWIEIYRSDRVADISLTQWLALTPANIVANTLKIPLNVVQQLKKQKQLLIKGN</sequence>
<feature type="binding site" evidence="3">
    <location>
        <position position="307"/>
    </location>
    <ligand>
        <name>Mn(2+)</name>
        <dbReference type="ChEBI" id="CHEBI:29035"/>
        <label>2</label>
    </ligand>
</feature>
<feature type="signal peptide" evidence="5">
    <location>
        <begin position="1"/>
        <end position="18"/>
    </location>
</feature>
<name>A0A194XMA1_MOLSC</name>
<dbReference type="InterPro" id="IPR014710">
    <property type="entry name" value="RmlC-like_jellyroll"/>
</dbReference>
<dbReference type="EMBL" id="KQ947408">
    <property type="protein sequence ID" value="KUJ21251.1"/>
    <property type="molecule type" value="Genomic_DNA"/>
</dbReference>
<dbReference type="AlphaFoldDB" id="A0A194XMA1"/>
<evidence type="ECO:0000256" key="4">
    <source>
        <dbReference type="SAM" id="MobiDB-lite"/>
    </source>
</evidence>
<feature type="domain" description="Cupin type-1" evidence="6">
    <location>
        <begin position="93"/>
        <end position="226"/>
    </location>
</feature>
<dbReference type="Gene3D" id="2.60.120.10">
    <property type="entry name" value="Jelly Rolls"/>
    <property type="match status" value="2"/>
</dbReference>
<feature type="binding site" evidence="3">
    <location>
        <position position="173"/>
    </location>
    <ligand>
        <name>Mn(2+)</name>
        <dbReference type="ChEBI" id="CHEBI:29035"/>
        <label>1</label>
    </ligand>
</feature>
<keyword evidence="3" id="KW-0464">Manganese</keyword>
<gene>
    <name evidence="7" type="ORF">LY89DRAFT_770501</name>
</gene>